<proteinExistence type="predicted"/>
<organism evidence="7 8">
    <name type="scientific">Paractinoplanes atraurantiacus</name>
    <dbReference type="NCBI Taxonomy" id="1036182"/>
    <lineage>
        <taxon>Bacteria</taxon>
        <taxon>Bacillati</taxon>
        <taxon>Actinomycetota</taxon>
        <taxon>Actinomycetes</taxon>
        <taxon>Micromonosporales</taxon>
        <taxon>Micromonosporaceae</taxon>
        <taxon>Paractinoplanes</taxon>
    </lineage>
</organism>
<dbReference type="OrthoDB" id="5243524at2"/>
<protein>
    <submittedName>
        <fullName evidence="7">O-antigen ligase</fullName>
    </submittedName>
</protein>
<dbReference type="AlphaFoldDB" id="A0A285K1J2"/>
<dbReference type="PANTHER" id="PTHR37422">
    <property type="entry name" value="TEICHURONIC ACID BIOSYNTHESIS PROTEIN TUAE"/>
    <property type="match status" value="1"/>
</dbReference>
<evidence type="ECO:0000313" key="7">
    <source>
        <dbReference type="EMBL" id="SNY66163.1"/>
    </source>
</evidence>
<reference evidence="8" key="1">
    <citation type="submission" date="2017-09" db="EMBL/GenBank/DDBJ databases">
        <authorList>
            <person name="Varghese N."/>
            <person name="Submissions S."/>
        </authorList>
    </citation>
    <scope>NUCLEOTIDE SEQUENCE [LARGE SCALE GENOMIC DNA]</scope>
    <source>
        <strain evidence="8">CGMCC 4.6857</strain>
    </source>
</reference>
<evidence type="ECO:0000256" key="2">
    <source>
        <dbReference type="ARBA" id="ARBA00022692"/>
    </source>
</evidence>
<comment type="subcellular location">
    <subcellularLocation>
        <location evidence="1">Membrane</location>
        <topology evidence="1">Multi-pass membrane protein</topology>
    </subcellularLocation>
</comment>
<feature type="transmembrane region" description="Helical" evidence="5">
    <location>
        <begin position="398"/>
        <end position="416"/>
    </location>
</feature>
<feature type="transmembrane region" description="Helical" evidence="5">
    <location>
        <begin position="284"/>
        <end position="306"/>
    </location>
</feature>
<evidence type="ECO:0000259" key="6">
    <source>
        <dbReference type="Pfam" id="PF04932"/>
    </source>
</evidence>
<feature type="transmembrane region" description="Helical" evidence="5">
    <location>
        <begin position="126"/>
        <end position="145"/>
    </location>
</feature>
<feature type="transmembrane region" description="Helical" evidence="5">
    <location>
        <begin position="260"/>
        <end position="277"/>
    </location>
</feature>
<feature type="transmembrane region" description="Helical" evidence="5">
    <location>
        <begin position="236"/>
        <end position="254"/>
    </location>
</feature>
<sequence>MSAPPISARDLEPALFADQMYATRRRLVVLDAAFGLAVVLGWLTLIPSRLIIPGTTADVGRPGTVLCVLLFCWWLATRLSPELVMPGPQPIRWAALFFFLSLLVSYVIAFARGLTPLEANAADRSLLAGGAAFLGVILVAADGISNWSRLRFLLQVFIWCCVYMSVIGLLQRVLPVNIVEYMQVPGLTNLGVPGFQVRGSGLRVPSTTTHYLELAAALSLAVPIAIHFAKFSAKQIVRGLYGAAAFLIVAGILVTISRTGIISIFIALLILMPLWTWRTRYNIIAMGITAVVAISAIQPSTVRTIYDIFAGASEDSSIQVRTERYAMVGTYFSQRPWFGRGSGTWEWPMYQFLDNQWMRTALENGIVGIVVLAGLHLTAITVAAIAMRRAETSEQRHLCLVLISTQVMALFITYTFDCLTYTTYSLSLGMTVGLCGAVWRLTHPSREIRTSAPRWSRV</sequence>
<feature type="transmembrane region" description="Helical" evidence="5">
    <location>
        <begin position="422"/>
        <end position="441"/>
    </location>
</feature>
<dbReference type="Proteomes" id="UP000219612">
    <property type="component" value="Unassembled WGS sequence"/>
</dbReference>
<feature type="transmembrane region" description="Helical" evidence="5">
    <location>
        <begin position="27"/>
        <end position="47"/>
    </location>
</feature>
<evidence type="ECO:0000256" key="5">
    <source>
        <dbReference type="SAM" id="Phobius"/>
    </source>
</evidence>
<keyword evidence="4 5" id="KW-0472">Membrane</keyword>
<keyword evidence="2 5" id="KW-0812">Transmembrane</keyword>
<dbReference type="Pfam" id="PF04932">
    <property type="entry name" value="Wzy_C"/>
    <property type="match status" value="1"/>
</dbReference>
<evidence type="ECO:0000256" key="4">
    <source>
        <dbReference type="ARBA" id="ARBA00023136"/>
    </source>
</evidence>
<dbReference type="InterPro" id="IPR007016">
    <property type="entry name" value="O-antigen_ligase-rel_domated"/>
</dbReference>
<dbReference type="InterPro" id="IPR051533">
    <property type="entry name" value="WaaL-like"/>
</dbReference>
<evidence type="ECO:0000256" key="1">
    <source>
        <dbReference type="ARBA" id="ARBA00004141"/>
    </source>
</evidence>
<feature type="transmembrane region" description="Helical" evidence="5">
    <location>
        <begin position="91"/>
        <end position="114"/>
    </location>
</feature>
<keyword evidence="3 5" id="KW-1133">Transmembrane helix</keyword>
<feature type="transmembrane region" description="Helical" evidence="5">
    <location>
        <begin position="211"/>
        <end position="229"/>
    </location>
</feature>
<gene>
    <name evidence="7" type="ORF">SAMN05421748_129110</name>
</gene>
<accession>A0A285K1J2</accession>
<feature type="transmembrane region" description="Helical" evidence="5">
    <location>
        <begin position="59"/>
        <end position="79"/>
    </location>
</feature>
<feature type="domain" description="O-antigen ligase-related" evidence="6">
    <location>
        <begin position="243"/>
        <end position="372"/>
    </location>
</feature>
<feature type="transmembrane region" description="Helical" evidence="5">
    <location>
        <begin position="152"/>
        <end position="174"/>
    </location>
</feature>
<dbReference type="EMBL" id="OBDY01000029">
    <property type="protein sequence ID" value="SNY66163.1"/>
    <property type="molecule type" value="Genomic_DNA"/>
</dbReference>
<keyword evidence="7" id="KW-0436">Ligase</keyword>
<evidence type="ECO:0000256" key="3">
    <source>
        <dbReference type="ARBA" id="ARBA00022989"/>
    </source>
</evidence>
<evidence type="ECO:0000313" key="8">
    <source>
        <dbReference type="Proteomes" id="UP000219612"/>
    </source>
</evidence>
<dbReference type="GO" id="GO:0016874">
    <property type="term" value="F:ligase activity"/>
    <property type="evidence" value="ECO:0007669"/>
    <property type="project" value="UniProtKB-KW"/>
</dbReference>
<feature type="transmembrane region" description="Helical" evidence="5">
    <location>
        <begin position="365"/>
        <end position="386"/>
    </location>
</feature>
<name>A0A285K1J2_9ACTN</name>
<keyword evidence="8" id="KW-1185">Reference proteome</keyword>
<dbReference type="PANTHER" id="PTHR37422:SF13">
    <property type="entry name" value="LIPOPOLYSACCHARIDE BIOSYNTHESIS PROTEIN PA4999-RELATED"/>
    <property type="match status" value="1"/>
</dbReference>
<dbReference type="RefSeq" id="WP_097327491.1">
    <property type="nucleotide sequence ID" value="NZ_OBDY01000029.1"/>
</dbReference>
<dbReference type="GO" id="GO:0016020">
    <property type="term" value="C:membrane"/>
    <property type="evidence" value="ECO:0007669"/>
    <property type="project" value="UniProtKB-SubCell"/>
</dbReference>